<keyword evidence="6 7" id="KW-0961">Cell wall biogenesis/degradation</keyword>
<keyword evidence="9" id="KW-1185">Reference proteome</keyword>
<evidence type="ECO:0000313" key="9">
    <source>
        <dbReference type="Proteomes" id="UP000324897"/>
    </source>
</evidence>
<comment type="function">
    <text evidence="7">May be involved in cell wall biosynthesis.</text>
</comment>
<evidence type="ECO:0000313" key="8">
    <source>
        <dbReference type="EMBL" id="TVU11859.1"/>
    </source>
</evidence>
<protein>
    <recommendedName>
        <fullName evidence="7">Fucosyltransferase</fullName>
        <ecNumber evidence="7">2.4.1.-</ecNumber>
    </recommendedName>
</protein>
<keyword evidence="4 7" id="KW-0333">Golgi apparatus</keyword>
<name>A0A5J9TKE9_9POAL</name>
<dbReference type="PANTHER" id="PTHR31889">
    <property type="entry name" value="FUCOSYLTRANSFERASE 2-RELATED"/>
    <property type="match status" value="1"/>
</dbReference>
<reference evidence="8 9" key="1">
    <citation type="journal article" date="2019" name="Sci. Rep.">
        <title>A high-quality genome of Eragrostis curvula grass provides insights into Poaceae evolution and supports new strategies to enhance forage quality.</title>
        <authorList>
            <person name="Carballo J."/>
            <person name="Santos B.A.C.M."/>
            <person name="Zappacosta D."/>
            <person name="Garbus I."/>
            <person name="Selva J.P."/>
            <person name="Gallo C.A."/>
            <person name="Diaz A."/>
            <person name="Albertini E."/>
            <person name="Caccamo M."/>
            <person name="Echenique V."/>
        </authorList>
    </citation>
    <scope>NUCLEOTIDE SEQUENCE [LARGE SCALE GENOMIC DNA]</scope>
    <source>
        <strain evidence="9">cv. Victoria</strain>
        <tissue evidence="8">Leaf</tissue>
    </source>
</reference>
<keyword evidence="3 7" id="KW-0808">Transferase</keyword>
<dbReference type="EC" id="2.4.1.-" evidence="7"/>
<comment type="subcellular location">
    <subcellularLocation>
        <location evidence="7">Golgi apparatus</location>
        <location evidence="7">Golgi stack membrane</location>
        <topology evidence="7">Single-pass type II membrane protein</topology>
    </subcellularLocation>
</comment>
<keyword evidence="5" id="KW-0325">Glycoprotein</keyword>
<organism evidence="8 9">
    <name type="scientific">Eragrostis curvula</name>
    <name type="common">weeping love grass</name>
    <dbReference type="NCBI Taxonomy" id="38414"/>
    <lineage>
        <taxon>Eukaryota</taxon>
        <taxon>Viridiplantae</taxon>
        <taxon>Streptophyta</taxon>
        <taxon>Embryophyta</taxon>
        <taxon>Tracheophyta</taxon>
        <taxon>Spermatophyta</taxon>
        <taxon>Magnoliopsida</taxon>
        <taxon>Liliopsida</taxon>
        <taxon>Poales</taxon>
        <taxon>Poaceae</taxon>
        <taxon>PACMAD clade</taxon>
        <taxon>Chloridoideae</taxon>
        <taxon>Eragrostideae</taxon>
        <taxon>Eragrostidinae</taxon>
        <taxon>Eragrostis</taxon>
    </lineage>
</organism>
<dbReference type="GO" id="GO:0008107">
    <property type="term" value="F:galactoside 2-alpha-L-fucosyltransferase activity"/>
    <property type="evidence" value="ECO:0007669"/>
    <property type="project" value="InterPro"/>
</dbReference>
<dbReference type="OrthoDB" id="428346at2759"/>
<dbReference type="AlphaFoldDB" id="A0A5J9TKE9"/>
<evidence type="ECO:0000256" key="7">
    <source>
        <dbReference type="RuleBase" id="RU367004"/>
    </source>
</evidence>
<dbReference type="Gene3D" id="3.40.50.11340">
    <property type="match status" value="1"/>
</dbReference>
<dbReference type="GO" id="GO:0071555">
    <property type="term" value="P:cell wall organization"/>
    <property type="evidence" value="ECO:0007669"/>
    <property type="project" value="UniProtKB-UniRule"/>
</dbReference>
<dbReference type="PANTHER" id="PTHR31889:SF11">
    <property type="entry name" value="FUCOSYLTRANSFERASE"/>
    <property type="match status" value="1"/>
</dbReference>
<dbReference type="InterPro" id="IPR004938">
    <property type="entry name" value="XG_FTase"/>
</dbReference>
<dbReference type="Pfam" id="PF03254">
    <property type="entry name" value="XG_FTase"/>
    <property type="match status" value="1"/>
</dbReference>
<dbReference type="Gramene" id="TVU11859">
    <property type="protein sequence ID" value="TVU11859"/>
    <property type="gene ID" value="EJB05_45468"/>
</dbReference>
<evidence type="ECO:0000256" key="6">
    <source>
        <dbReference type="ARBA" id="ARBA00023316"/>
    </source>
</evidence>
<proteinExistence type="inferred from homology"/>
<dbReference type="FunFam" id="3.40.50.11340:FF:000005">
    <property type="entry name" value="Galactoside 2-alpha-L-fucosyltransferase"/>
    <property type="match status" value="1"/>
</dbReference>
<dbReference type="GO" id="GO:0009969">
    <property type="term" value="P:xyloglucan biosynthetic process"/>
    <property type="evidence" value="ECO:0007669"/>
    <property type="project" value="TreeGrafter"/>
</dbReference>
<evidence type="ECO:0000256" key="4">
    <source>
        <dbReference type="ARBA" id="ARBA00023034"/>
    </source>
</evidence>
<evidence type="ECO:0000256" key="2">
    <source>
        <dbReference type="ARBA" id="ARBA00022676"/>
    </source>
</evidence>
<accession>A0A5J9TKE9</accession>
<evidence type="ECO:0000256" key="5">
    <source>
        <dbReference type="ARBA" id="ARBA00023180"/>
    </source>
</evidence>
<feature type="non-terminal residue" evidence="8">
    <location>
        <position position="1"/>
    </location>
</feature>
<dbReference type="GO" id="GO:0032580">
    <property type="term" value="C:Golgi cisterna membrane"/>
    <property type="evidence" value="ECO:0007669"/>
    <property type="project" value="UniProtKB-SubCell"/>
</dbReference>
<dbReference type="Proteomes" id="UP000324897">
    <property type="component" value="Chromosome 3"/>
</dbReference>
<keyword evidence="2 7" id="KW-0328">Glycosyltransferase</keyword>
<evidence type="ECO:0000256" key="3">
    <source>
        <dbReference type="ARBA" id="ARBA00022679"/>
    </source>
</evidence>
<gene>
    <name evidence="8" type="ORF">EJB05_45468</name>
</gene>
<dbReference type="GO" id="GO:0042546">
    <property type="term" value="P:cell wall biogenesis"/>
    <property type="evidence" value="ECO:0007669"/>
    <property type="project" value="InterPro"/>
</dbReference>
<comment type="caution">
    <text evidence="8">The sequence shown here is derived from an EMBL/GenBank/DDBJ whole genome shotgun (WGS) entry which is preliminary data.</text>
</comment>
<evidence type="ECO:0000256" key="1">
    <source>
        <dbReference type="ARBA" id="ARBA00010481"/>
    </source>
</evidence>
<dbReference type="EMBL" id="RWGY01000039">
    <property type="protein sequence ID" value="TVU11859.1"/>
    <property type="molecule type" value="Genomic_DNA"/>
</dbReference>
<sequence>MDTAESRATASRDAPSWLEVEEAAPFTVTKTTKAAATGAKQWSTVVNATLVAVIMFLPPLLILGGRLGAPVVWIRSTVAGIGTQAQRGKGTSSSVLFKVETFSHGFEVGVELESKKDVLLGGLLVPGFDEQSCASRYQSLYYYKNMTRAPSPYLIKRLREQEALQRRCGPGTEPYARASDRLRAGATEGDDVDNVDGCSYLVVISYRGLANRVLAATSAFLYALLTNRVLLVDPGQGNTLPRLFCEPFPGATWLLPQDFPLVNFRDLDESAPEAYGNVALNRSGNVSGLRFVYIHLDHAASPANLLVYCDDHRESSFLHRALWAVLRADQYIAAGLFFNPAYREELDRLFPRKDAVFYVLSRYLLHPTNDIWGMVTRFYNAYLRNADERLGIQIRVFDSDKPLQRVLDQILGCTSQERLLPAVVNNTGAPAIPTAGGGRSKAVLVTGLSSWYHDSIREMYWRSAAENGEVVSLHQPSHEGRQHWFDGDQDMKALAEMYLLSLTDRIVTSGWSTFGYVGSGLGGLTPYIMFRPMHGELPRPPCTRAMSMEPCSFAVPHFECTRKEIGRDVMQKDIPHVRACEDLLWGVKLTDDDTV</sequence>
<comment type="similarity">
    <text evidence="1 7">Belongs to the glycosyltransferase 37 family.</text>
</comment>